<keyword evidence="1" id="KW-0805">Transcription regulation</keyword>
<evidence type="ECO:0000256" key="3">
    <source>
        <dbReference type="ARBA" id="ARBA00023163"/>
    </source>
</evidence>
<dbReference type="InterPro" id="IPR019734">
    <property type="entry name" value="TPR_rpt"/>
</dbReference>
<dbReference type="InterPro" id="IPR050204">
    <property type="entry name" value="AraC_XylS_family_regulators"/>
</dbReference>
<dbReference type="InterPro" id="IPR011990">
    <property type="entry name" value="TPR-like_helical_dom_sf"/>
</dbReference>
<name>A0A0R3L6D6_9BRAD</name>
<evidence type="ECO:0000313" key="6">
    <source>
        <dbReference type="EMBL" id="KRR03480.1"/>
    </source>
</evidence>
<evidence type="ECO:0000256" key="4">
    <source>
        <dbReference type="PROSITE-ProRule" id="PRU00339"/>
    </source>
</evidence>
<dbReference type="EMBL" id="LLXZ01000143">
    <property type="protein sequence ID" value="KRR03480.1"/>
    <property type="molecule type" value="Genomic_DNA"/>
</dbReference>
<feature type="domain" description="HTH araC/xylS-type" evidence="5">
    <location>
        <begin position="19"/>
        <end position="119"/>
    </location>
</feature>
<evidence type="ECO:0000259" key="5">
    <source>
        <dbReference type="PROSITE" id="PS01124"/>
    </source>
</evidence>
<evidence type="ECO:0000256" key="2">
    <source>
        <dbReference type="ARBA" id="ARBA00023125"/>
    </source>
</evidence>
<organism evidence="6 7">
    <name type="scientific">Bradyrhizobium jicamae</name>
    <dbReference type="NCBI Taxonomy" id="280332"/>
    <lineage>
        <taxon>Bacteria</taxon>
        <taxon>Pseudomonadati</taxon>
        <taxon>Pseudomonadota</taxon>
        <taxon>Alphaproteobacteria</taxon>
        <taxon>Hyphomicrobiales</taxon>
        <taxon>Nitrobacteraceae</taxon>
        <taxon>Bradyrhizobium</taxon>
    </lineage>
</organism>
<dbReference type="SMART" id="SM00342">
    <property type="entry name" value="HTH_ARAC"/>
    <property type="match status" value="1"/>
</dbReference>
<dbReference type="PROSITE" id="PS50005">
    <property type="entry name" value="TPR"/>
    <property type="match status" value="1"/>
</dbReference>
<dbReference type="InterPro" id="IPR018060">
    <property type="entry name" value="HTH_AraC"/>
</dbReference>
<dbReference type="RefSeq" id="WP_057837712.1">
    <property type="nucleotide sequence ID" value="NZ_LLXZ01000143.1"/>
</dbReference>
<proteinExistence type="predicted"/>
<dbReference type="AlphaFoldDB" id="A0A0R3L6D6"/>
<evidence type="ECO:0000313" key="7">
    <source>
        <dbReference type="Proteomes" id="UP000050863"/>
    </source>
</evidence>
<dbReference type="GO" id="GO:0003700">
    <property type="term" value="F:DNA-binding transcription factor activity"/>
    <property type="evidence" value="ECO:0007669"/>
    <property type="project" value="InterPro"/>
</dbReference>
<dbReference type="OrthoDB" id="9793400at2"/>
<sequence>MIASQDVSTVTSPLPRGVRRALDAMRANIGHAWRLTELAAIAGTSGRTLQRQFLAFVGKTPRAVLREIGLECARRELLQGTPGAKIMDVALRSGFPHFGRFSIVYRRRYGETPSQTLKRQGVLTNALGAMPSLYVSARDRPAVAFGPIEAAAENLAVAADIADDLVTALTRAGIAVATRSMAARYHLGGAIRGSGAQTHLTIRLIDTETGGQLWAHRADGVVRDDTSTTEHLAIRIAAALQPCLRLAEIDRALRKPITSLGAQDLALRAMPGVLSLDAIGNARALELLERAMNQDPNHPLATALAAWAHVQRVVYHFTHAPQQERARSLELAHRARGLGGDATALAILGNALSLLNAFDTADLVTRKALAMDGGSAWAWSRGGWIDVYKGDPQSAIERFKIALDLAPHDPLAFNSMVGVGCALFIAGQYAEGAQWQERALAEHPSASWVHRTLCPAYVLAGQGPQARRSLGALRQHYPDLTVSEVQRGMPPLPPSQCELVVGALQEAGLPA</sequence>
<keyword evidence="3" id="KW-0804">Transcription</keyword>
<keyword evidence="4" id="KW-0802">TPR repeat</keyword>
<comment type="caution">
    <text evidence="6">The sequence shown here is derived from an EMBL/GenBank/DDBJ whole genome shotgun (WGS) entry which is preliminary data.</text>
</comment>
<dbReference type="STRING" id="280332.CQ12_25985"/>
<dbReference type="Proteomes" id="UP000050863">
    <property type="component" value="Unassembled WGS sequence"/>
</dbReference>
<keyword evidence="2" id="KW-0238">DNA-binding</keyword>
<evidence type="ECO:0000256" key="1">
    <source>
        <dbReference type="ARBA" id="ARBA00023015"/>
    </source>
</evidence>
<dbReference type="Gene3D" id="1.25.40.10">
    <property type="entry name" value="Tetratricopeptide repeat domain"/>
    <property type="match status" value="1"/>
</dbReference>
<dbReference type="GO" id="GO:0043565">
    <property type="term" value="F:sequence-specific DNA binding"/>
    <property type="evidence" value="ECO:0007669"/>
    <property type="project" value="InterPro"/>
</dbReference>
<dbReference type="PANTHER" id="PTHR46796">
    <property type="entry name" value="HTH-TYPE TRANSCRIPTIONAL ACTIVATOR RHAS-RELATED"/>
    <property type="match status" value="1"/>
</dbReference>
<feature type="repeat" description="TPR" evidence="4">
    <location>
        <begin position="376"/>
        <end position="409"/>
    </location>
</feature>
<dbReference type="SUPFAM" id="SSF46689">
    <property type="entry name" value="Homeodomain-like"/>
    <property type="match status" value="2"/>
</dbReference>
<dbReference type="Pfam" id="PF12833">
    <property type="entry name" value="HTH_18"/>
    <property type="match status" value="1"/>
</dbReference>
<dbReference type="PROSITE" id="PS01124">
    <property type="entry name" value="HTH_ARAC_FAMILY_2"/>
    <property type="match status" value="1"/>
</dbReference>
<protein>
    <recommendedName>
        <fullName evidence="5">HTH araC/xylS-type domain-containing protein</fullName>
    </recommendedName>
</protein>
<gene>
    <name evidence="6" type="ORF">CQ12_25985</name>
</gene>
<dbReference type="InterPro" id="IPR009057">
    <property type="entry name" value="Homeodomain-like_sf"/>
</dbReference>
<reference evidence="6 7" key="1">
    <citation type="submission" date="2014-03" db="EMBL/GenBank/DDBJ databases">
        <title>Bradyrhizobium valentinum sp. nov., isolated from effective nodules of Lupinus mariae-josephae, a lupine endemic of basic-lime soils in Eastern Spain.</title>
        <authorList>
            <person name="Duran D."/>
            <person name="Rey L."/>
            <person name="Navarro A."/>
            <person name="Busquets A."/>
            <person name="Imperial J."/>
            <person name="Ruiz-Argueso T."/>
        </authorList>
    </citation>
    <scope>NUCLEOTIDE SEQUENCE [LARGE SCALE GENOMIC DNA]</scope>
    <source>
        <strain evidence="6 7">PAC68</strain>
    </source>
</reference>
<accession>A0A0R3L6D6</accession>
<dbReference type="SUPFAM" id="SSF48452">
    <property type="entry name" value="TPR-like"/>
    <property type="match status" value="1"/>
</dbReference>
<dbReference type="PANTHER" id="PTHR46796:SF12">
    <property type="entry name" value="HTH-TYPE DNA-BINDING TRANSCRIPTIONAL ACTIVATOR EUTR"/>
    <property type="match status" value="1"/>
</dbReference>
<dbReference type="Gene3D" id="1.10.10.60">
    <property type="entry name" value="Homeodomain-like"/>
    <property type="match status" value="1"/>
</dbReference>
<keyword evidence="7" id="KW-1185">Reference proteome</keyword>